<dbReference type="STRING" id="626369.HMPREF0446_01549"/>
<evidence type="ECO:0000313" key="2">
    <source>
        <dbReference type="EMBL" id="EEW92357.1"/>
    </source>
</evidence>
<dbReference type="InterPro" id="IPR025736">
    <property type="entry name" value="PucR_C-HTH_dom"/>
</dbReference>
<dbReference type="eggNOG" id="COG2508">
    <property type="taxonomic scope" value="Bacteria"/>
</dbReference>
<organism evidence="2 3">
    <name type="scientific">Granulicatella elegans ATCC 700633</name>
    <dbReference type="NCBI Taxonomy" id="626369"/>
    <lineage>
        <taxon>Bacteria</taxon>
        <taxon>Bacillati</taxon>
        <taxon>Bacillota</taxon>
        <taxon>Bacilli</taxon>
        <taxon>Lactobacillales</taxon>
        <taxon>Carnobacteriaceae</taxon>
        <taxon>Granulicatella</taxon>
    </lineage>
</organism>
<dbReference type="InterPro" id="IPR051448">
    <property type="entry name" value="CdaR-like_regulators"/>
</dbReference>
<reference evidence="2" key="1">
    <citation type="submission" date="2009-09" db="EMBL/GenBank/DDBJ databases">
        <authorList>
            <consortium name="The Broad Institute Genome Sequencing Platform"/>
            <person name="Ward D."/>
            <person name="Feldgarden M."/>
            <person name="Earl A."/>
            <person name="Young S.K."/>
            <person name="Zeng Q."/>
            <person name="Koehrsen M."/>
            <person name="Alvarado L."/>
            <person name="Berlin A."/>
            <person name="Bochicchio J."/>
            <person name="Borenstein D."/>
            <person name="Chapman S.B."/>
            <person name="Chen Z."/>
            <person name="Engels R."/>
            <person name="Freedman E."/>
            <person name="Gellesch M."/>
            <person name="Goldberg J."/>
            <person name="Griggs A."/>
            <person name="Gujja S."/>
            <person name="Heilman E."/>
            <person name="Heiman D."/>
            <person name="Hepburn T."/>
            <person name="Howarth C."/>
            <person name="Jen D."/>
            <person name="Larson L."/>
            <person name="Lewis B."/>
            <person name="Mehta T."/>
            <person name="Park D."/>
            <person name="Pearson M."/>
            <person name="Roberts A."/>
            <person name="Saif S."/>
            <person name="Shea T."/>
            <person name="Shenoy N."/>
            <person name="Sisk P."/>
            <person name="Stolte C."/>
            <person name="Sykes S."/>
            <person name="Thomson T."/>
            <person name="Walk T."/>
            <person name="White J."/>
            <person name="Yandava C."/>
            <person name="Sibley C.D."/>
            <person name="Field T.R."/>
            <person name="Grinwis M."/>
            <person name="Eshaghurshan C.S."/>
            <person name="Surette M.G."/>
            <person name="Haas B."/>
            <person name="Nusbaum C."/>
            <person name="Birren B."/>
        </authorList>
    </citation>
    <scope>NUCLEOTIDE SEQUENCE [LARGE SCALE GENOMIC DNA]</scope>
    <source>
        <strain evidence="2">ATCC 700633</strain>
    </source>
</reference>
<dbReference type="InterPro" id="IPR042070">
    <property type="entry name" value="PucR_C-HTH_sf"/>
</dbReference>
<protein>
    <recommendedName>
        <fullName evidence="1">PucR C-terminal helix-turn-helix domain-containing protein</fullName>
    </recommendedName>
</protein>
<accession>D0BNL4</accession>
<sequence length="289" mass="33947">MKYEEWLQLFPNSKIIHHIPEDTEDSIIPLEENTYLQIPYEQLSNRELALLETFKKTPTKVTTQLSPWQQYLEQGGKCPVQLENIQFIHVCLIQKNDDFNEQEWLEMMQEIFGDVLTSFSCFPKHYTIVRKADVETITTQDLQAIHATVEEDFAISMKIFIGNIWKMSEDISGIYQAEKALFVTYLHESNKQTCLAFAPMVLWGFAQKKLDFSPIPETLYQQMVQDEFPDLIEALWQERGTLTKAATRLFIHRNTLQYRIDRFGQLTGLALKNMDDLTLCHFLLMQQEY</sequence>
<dbReference type="PANTHER" id="PTHR33744">
    <property type="entry name" value="CARBOHYDRATE DIACID REGULATOR"/>
    <property type="match status" value="1"/>
</dbReference>
<dbReference type="InterPro" id="IPR009057">
    <property type="entry name" value="Homeodomain-like_sf"/>
</dbReference>
<dbReference type="PANTHER" id="PTHR33744:SF15">
    <property type="entry name" value="CARBOHYDRATE DIACID REGULATOR"/>
    <property type="match status" value="1"/>
</dbReference>
<dbReference type="OrthoDB" id="9792148at2"/>
<keyword evidence="3" id="KW-1185">Reference proteome</keyword>
<dbReference type="RefSeq" id="WP_006703825.1">
    <property type="nucleotide sequence ID" value="NZ_KI391971.1"/>
</dbReference>
<evidence type="ECO:0000313" key="3">
    <source>
        <dbReference type="Proteomes" id="UP000002939"/>
    </source>
</evidence>
<reference evidence="2" key="2">
    <citation type="submission" date="2011-10" db="EMBL/GenBank/DDBJ databases">
        <title>The Genome Sequence of Granulicatella elegans ATCC 700633.</title>
        <authorList>
            <consortium name="The Broad Institute Genome Sequencing Platform"/>
            <consortium name="The Broad Institute Genome Sequencing Center for Infectious Disease"/>
            <person name="Earl A."/>
            <person name="Ward D."/>
            <person name="Feldgarden M."/>
            <person name="Gevers D."/>
            <person name="Sibley C.D."/>
            <person name="Field T.R."/>
            <person name="Grinwis M."/>
            <person name="Eshaghurshan C.S."/>
            <person name="Surette M.G."/>
            <person name="Young S.K."/>
            <person name="Zeng Q."/>
            <person name="Gargeya S."/>
            <person name="Fitzgerald M."/>
            <person name="Haas B."/>
            <person name="Abouelleil A."/>
            <person name="Alvarado L."/>
            <person name="Arachchi H.M."/>
            <person name="Berlin A."/>
            <person name="Brown A."/>
            <person name="Chapman S.B."/>
            <person name="Chen Z."/>
            <person name="Dunbar C."/>
            <person name="Freedman E."/>
            <person name="Gearin G."/>
            <person name="Goldberg J."/>
            <person name="Griggs A."/>
            <person name="Gujja S."/>
            <person name="Heiman D."/>
            <person name="Howarth C."/>
            <person name="Larson L."/>
            <person name="Lui A."/>
            <person name="MacDonald P.J.P."/>
            <person name="Montmayeur A."/>
            <person name="Murphy C."/>
            <person name="Neiman D."/>
            <person name="Pearson M."/>
            <person name="Priest M."/>
            <person name="Roberts A."/>
            <person name="Saif S."/>
            <person name="Shea T."/>
            <person name="Shenoy N."/>
            <person name="Sisk P."/>
            <person name="Stolte C."/>
            <person name="Sykes S."/>
            <person name="Wortman J."/>
            <person name="Nusbaum C."/>
            <person name="Birren B."/>
        </authorList>
    </citation>
    <scope>NUCLEOTIDE SEQUENCE [LARGE SCALE GENOMIC DNA]</scope>
    <source>
        <strain evidence="2">ATCC 700633</strain>
    </source>
</reference>
<dbReference type="SUPFAM" id="SSF46689">
    <property type="entry name" value="Homeodomain-like"/>
    <property type="match status" value="1"/>
</dbReference>
<dbReference type="EMBL" id="ACRF02000017">
    <property type="protein sequence ID" value="EEW92357.1"/>
    <property type="molecule type" value="Genomic_DNA"/>
</dbReference>
<evidence type="ECO:0000259" key="1">
    <source>
        <dbReference type="Pfam" id="PF13556"/>
    </source>
</evidence>
<dbReference type="HOGENOM" id="CLU_081318_0_0_9"/>
<dbReference type="AlphaFoldDB" id="D0BNL4"/>
<dbReference type="Gene3D" id="1.10.10.2840">
    <property type="entry name" value="PucR C-terminal helix-turn-helix domain"/>
    <property type="match status" value="1"/>
</dbReference>
<dbReference type="Pfam" id="PF13556">
    <property type="entry name" value="HTH_30"/>
    <property type="match status" value="1"/>
</dbReference>
<dbReference type="Proteomes" id="UP000002939">
    <property type="component" value="Unassembled WGS sequence"/>
</dbReference>
<comment type="caution">
    <text evidence="2">The sequence shown here is derived from an EMBL/GenBank/DDBJ whole genome shotgun (WGS) entry which is preliminary data.</text>
</comment>
<name>D0BNL4_9LACT</name>
<feature type="domain" description="PucR C-terminal helix-turn-helix" evidence="1">
    <location>
        <begin position="233"/>
        <end position="282"/>
    </location>
</feature>
<gene>
    <name evidence="2" type="ORF">HMPREF0446_01549</name>
</gene>
<proteinExistence type="predicted"/>